<evidence type="ECO:0000256" key="3">
    <source>
        <dbReference type="ARBA" id="ARBA00022679"/>
    </source>
</evidence>
<proteinExistence type="inferred from homology"/>
<evidence type="ECO:0000256" key="1">
    <source>
        <dbReference type="ARBA" id="ARBA00008361"/>
    </source>
</evidence>
<dbReference type="PANTHER" id="PTHR44942">
    <property type="entry name" value="METHYLTRANSF_11 DOMAIN-CONTAINING PROTEIN"/>
    <property type="match status" value="1"/>
</dbReference>
<dbReference type="Gene3D" id="3.40.50.150">
    <property type="entry name" value="Vaccinia Virus protein VP39"/>
    <property type="match status" value="1"/>
</dbReference>
<dbReference type="EMBL" id="CAJRAY010000064">
    <property type="protein sequence ID" value="CAG5089297.1"/>
    <property type="molecule type" value="Genomic_DNA"/>
</dbReference>
<feature type="domain" description="Methyltransferase type 11" evidence="4">
    <location>
        <begin position="43"/>
        <end position="134"/>
    </location>
</feature>
<protein>
    <submittedName>
        <fullName evidence="5">Methyltransferase type 11</fullName>
    </submittedName>
</protein>
<comment type="similarity">
    <text evidence="1">Belongs to the methyltransferase superfamily.</text>
</comment>
<dbReference type="PANTHER" id="PTHR44942:SF4">
    <property type="entry name" value="METHYLTRANSFERASE TYPE 11 DOMAIN-CONTAINING PROTEIN"/>
    <property type="match status" value="1"/>
</dbReference>
<organism evidence="5 6">
    <name type="scientific">Thermobacillus xylanilyticus</name>
    <dbReference type="NCBI Taxonomy" id="76633"/>
    <lineage>
        <taxon>Bacteria</taxon>
        <taxon>Bacillati</taxon>
        <taxon>Bacillota</taxon>
        <taxon>Bacilli</taxon>
        <taxon>Bacillales</taxon>
        <taxon>Paenibacillaceae</taxon>
        <taxon>Thermobacillus</taxon>
    </lineage>
</organism>
<reference evidence="5 6" key="1">
    <citation type="submission" date="2021-04" db="EMBL/GenBank/DDBJ databases">
        <authorList>
            <person name="Rakotoarivonina H."/>
        </authorList>
    </citation>
    <scope>NUCLEOTIDE SEQUENCE [LARGE SCALE GENOMIC DNA]</scope>
    <source>
        <strain evidence="5 6">XE</strain>
    </source>
</reference>
<keyword evidence="2 5" id="KW-0489">Methyltransferase</keyword>
<evidence type="ECO:0000313" key="6">
    <source>
        <dbReference type="Proteomes" id="UP000681526"/>
    </source>
</evidence>
<keyword evidence="6" id="KW-1185">Reference proteome</keyword>
<dbReference type="InterPro" id="IPR013216">
    <property type="entry name" value="Methyltransf_11"/>
</dbReference>
<sequence length="251" mass="28634">MNSKERFSNRVDTYVKYRPSYPKAAIDYLYDTVGLRPGCTIADIGSGTGIFSKLLLERGSRVIAVEPNAAMRAASEQTLNGYPDFRAVPGSAESTGLPDRSAAFIVCAQSFHWFDRAAAQTEFRRILQPGGKAILIWNTRLVSGTPFREEYEQLLQTYGTDYKTVNRRNISREMLLSFFKDGAMNEERFTLTQEFDFEGLKGRLLSSSYIPLPGHPKYDAMIKELRELFERNNRNGIVPFEYETEIYWGEV</sequence>
<dbReference type="GO" id="GO:0032259">
    <property type="term" value="P:methylation"/>
    <property type="evidence" value="ECO:0007669"/>
    <property type="project" value="UniProtKB-KW"/>
</dbReference>
<comment type="caution">
    <text evidence="5">The sequence shown here is derived from an EMBL/GenBank/DDBJ whole genome shotgun (WGS) entry which is preliminary data.</text>
</comment>
<dbReference type="CDD" id="cd02440">
    <property type="entry name" value="AdoMet_MTases"/>
    <property type="match status" value="1"/>
</dbReference>
<keyword evidence="3" id="KW-0808">Transferase</keyword>
<dbReference type="Proteomes" id="UP000681526">
    <property type="component" value="Unassembled WGS sequence"/>
</dbReference>
<name>A0ABM8V5R2_THEXY</name>
<dbReference type="InterPro" id="IPR051052">
    <property type="entry name" value="Diverse_substrate_MTase"/>
</dbReference>
<accession>A0ABM8V5R2</accession>
<evidence type="ECO:0000313" key="5">
    <source>
        <dbReference type="EMBL" id="CAG5089297.1"/>
    </source>
</evidence>
<dbReference type="RefSeq" id="WP_213484934.1">
    <property type="nucleotide sequence ID" value="NZ_CAJRAY010000064.1"/>
</dbReference>
<dbReference type="Pfam" id="PF08241">
    <property type="entry name" value="Methyltransf_11"/>
    <property type="match status" value="1"/>
</dbReference>
<evidence type="ECO:0000259" key="4">
    <source>
        <dbReference type="Pfam" id="PF08241"/>
    </source>
</evidence>
<evidence type="ECO:0000256" key="2">
    <source>
        <dbReference type="ARBA" id="ARBA00022603"/>
    </source>
</evidence>
<dbReference type="InterPro" id="IPR029063">
    <property type="entry name" value="SAM-dependent_MTases_sf"/>
</dbReference>
<dbReference type="GO" id="GO:0008168">
    <property type="term" value="F:methyltransferase activity"/>
    <property type="evidence" value="ECO:0007669"/>
    <property type="project" value="UniProtKB-KW"/>
</dbReference>
<dbReference type="SUPFAM" id="SSF53335">
    <property type="entry name" value="S-adenosyl-L-methionine-dependent methyltransferases"/>
    <property type="match status" value="1"/>
</dbReference>
<gene>
    <name evidence="5" type="primary">txxe 1824</name>
    <name evidence="5" type="ORF">TXXE_12875</name>
</gene>